<dbReference type="Pfam" id="PF13484">
    <property type="entry name" value="Fer4_16"/>
    <property type="match status" value="1"/>
</dbReference>
<proteinExistence type="predicted"/>
<accession>A0A977L162</accession>
<organism evidence="5">
    <name type="scientific">Woronichinia naegeliana WA131</name>
    <dbReference type="NCBI Taxonomy" id="2824559"/>
    <lineage>
        <taxon>Bacteria</taxon>
        <taxon>Bacillati</taxon>
        <taxon>Cyanobacteriota</taxon>
        <taxon>Cyanophyceae</taxon>
        <taxon>Synechococcales</taxon>
        <taxon>Coelosphaeriaceae</taxon>
        <taxon>Woronichinia</taxon>
    </lineage>
</organism>
<keyword evidence="1" id="KW-0479">Metal-binding</keyword>
<reference evidence="5" key="1">
    <citation type="submission" date="2021-04" db="EMBL/GenBank/DDBJ databases">
        <title>Genome sequence of Woronichinia naegeliana from Washington state freshwater lake bloom.</title>
        <authorList>
            <person name="Dreher T.W."/>
        </authorList>
    </citation>
    <scope>NUCLEOTIDE SEQUENCE</scope>
    <source>
        <strain evidence="5">WA131</strain>
    </source>
</reference>
<keyword evidence="3" id="KW-0411">Iron-sulfur</keyword>
<protein>
    <submittedName>
        <fullName evidence="5">4Fe-4S binding protein</fullName>
    </submittedName>
</protein>
<feature type="domain" description="4Fe-4S ferredoxin-type" evidence="4">
    <location>
        <begin position="1"/>
        <end position="24"/>
    </location>
</feature>
<dbReference type="PROSITE" id="PS00198">
    <property type="entry name" value="4FE4S_FER_1"/>
    <property type="match status" value="1"/>
</dbReference>
<dbReference type="SUPFAM" id="SSF54862">
    <property type="entry name" value="4Fe-4S ferredoxins"/>
    <property type="match status" value="1"/>
</dbReference>
<dbReference type="PROSITE" id="PS51379">
    <property type="entry name" value="4FE4S_FER_2"/>
    <property type="match status" value="1"/>
</dbReference>
<dbReference type="GO" id="GO:0051536">
    <property type="term" value="F:iron-sulfur cluster binding"/>
    <property type="evidence" value="ECO:0007669"/>
    <property type="project" value="UniProtKB-KW"/>
</dbReference>
<dbReference type="Gene3D" id="3.30.70.20">
    <property type="match status" value="1"/>
</dbReference>
<evidence type="ECO:0000259" key="4">
    <source>
        <dbReference type="PROSITE" id="PS51379"/>
    </source>
</evidence>
<dbReference type="KEGG" id="wna:KA717_14430"/>
<evidence type="ECO:0000256" key="3">
    <source>
        <dbReference type="ARBA" id="ARBA00023014"/>
    </source>
</evidence>
<gene>
    <name evidence="5" type="ORF">KA717_14430</name>
</gene>
<evidence type="ECO:0000256" key="2">
    <source>
        <dbReference type="ARBA" id="ARBA00023004"/>
    </source>
</evidence>
<evidence type="ECO:0000256" key="1">
    <source>
        <dbReference type="ARBA" id="ARBA00022723"/>
    </source>
</evidence>
<evidence type="ECO:0000313" key="5">
    <source>
        <dbReference type="EMBL" id="UXE63674.1"/>
    </source>
</evidence>
<dbReference type="Proteomes" id="UP001065613">
    <property type="component" value="Chromosome"/>
</dbReference>
<keyword evidence="2" id="KW-0408">Iron</keyword>
<name>A0A977L162_9CYAN</name>
<dbReference type="InterPro" id="IPR017900">
    <property type="entry name" value="4Fe4S_Fe_S_CS"/>
</dbReference>
<dbReference type="AlphaFoldDB" id="A0A977L162"/>
<dbReference type="EMBL" id="CP073041">
    <property type="protein sequence ID" value="UXE63674.1"/>
    <property type="molecule type" value="Genomic_DNA"/>
</dbReference>
<sequence length="50" mass="5576">MEACTSCGKCVDACPTGSIFHKGMTTAEEHKDSEKLEFLAAARDRQQWTR</sequence>
<dbReference type="InterPro" id="IPR017896">
    <property type="entry name" value="4Fe4S_Fe-S-bd"/>
</dbReference>
<dbReference type="GO" id="GO:0046872">
    <property type="term" value="F:metal ion binding"/>
    <property type="evidence" value="ECO:0007669"/>
    <property type="project" value="UniProtKB-KW"/>
</dbReference>